<dbReference type="SUPFAM" id="SSF159270">
    <property type="entry name" value="YmcC-like"/>
    <property type="match status" value="1"/>
</dbReference>
<gene>
    <name evidence="1" type="ORF">METZ01_LOCUS362202</name>
</gene>
<dbReference type="AlphaFoldDB" id="A0A382SJK0"/>
<sequence>MSSEENGKISLIKIIPKKIQKESIFFLLVKNLRSLILILFLFSCASFDTSNIASNFQTAYIAAKNAIFGYPDIEIDEALIESIPYASMSIKIGNGPKGLLVLESLSGEEEIWVSADRVYIVIKKGRIVKTFGLLNNLTDFQSSANSFEDFMKKNIKSDQFYSYYSYDKPLLRDLRTHVQMRNLGSQKIQLLRGEKDLFCIQEIIKNTYLGWEVVNKYWVDEEGYVWKSIQNISPKLPEIIFEITKKPA</sequence>
<proteinExistence type="predicted"/>
<name>A0A382SJK0_9ZZZZ</name>
<reference evidence="1" key="1">
    <citation type="submission" date="2018-05" db="EMBL/GenBank/DDBJ databases">
        <authorList>
            <person name="Lanie J.A."/>
            <person name="Ng W.-L."/>
            <person name="Kazmierczak K.M."/>
            <person name="Andrzejewski T.M."/>
            <person name="Davidsen T.M."/>
            <person name="Wayne K.J."/>
            <person name="Tettelin H."/>
            <person name="Glass J.I."/>
            <person name="Rusch D."/>
            <person name="Podicherti R."/>
            <person name="Tsui H.-C.T."/>
            <person name="Winkler M.E."/>
        </authorList>
    </citation>
    <scope>NUCLEOTIDE SEQUENCE</scope>
</reference>
<protein>
    <submittedName>
        <fullName evidence="1">Uncharacterized protein</fullName>
    </submittedName>
</protein>
<organism evidence="1">
    <name type="scientific">marine metagenome</name>
    <dbReference type="NCBI Taxonomy" id="408172"/>
    <lineage>
        <taxon>unclassified sequences</taxon>
        <taxon>metagenomes</taxon>
        <taxon>ecological metagenomes</taxon>
    </lineage>
</organism>
<accession>A0A382SJK0</accession>
<evidence type="ECO:0000313" key="1">
    <source>
        <dbReference type="EMBL" id="SVD09348.1"/>
    </source>
</evidence>
<dbReference type="EMBL" id="UINC01129150">
    <property type="protein sequence ID" value="SVD09348.1"/>
    <property type="molecule type" value="Genomic_DNA"/>
</dbReference>
<dbReference type="Gene3D" id="2.40.360.10">
    <property type="entry name" value="YmcC-like"/>
    <property type="match status" value="1"/>
</dbReference>
<dbReference type="InterPro" id="IPR023373">
    <property type="entry name" value="YmcC_sf"/>
</dbReference>
<dbReference type="Pfam" id="PF11102">
    <property type="entry name" value="YjbF"/>
    <property type="match status" value="1"/>
</dbReference>
<dbReference type="InterPro" id="IPR021308">
    <property type="entry name" value="GfcB"/>
</dbReference>